<feature type="transmembrane region" description="Helical" evidence="10">
    <location>
        <begin position="72"/>
        <end position="95"/>
    </location>
</feature>
<dbReference type="Proteomes" id="UP001519363">
    <property type="component" value="Unassembled WGS sequence"/>
</dbReference>
<dbReference type="EC" id="2.7.13.3" evidence="2"/>
<evidence type="ECO:0000256" key="7">
    <source>
        <dbReference type="ARBA" id="ARBA00022840"/>
    </source>
</evidence>
<evidence type="ECO:0000256" key="3">
    <source>
        <dbReference type="ARBA" id="ARBA00022553"/>
    </source>
</evidence>
<evidence type="ECO:0000313" key="12">
    <source>
        <dbReference type="EMBL" id="MBP2478300.1"/>
    </source>
</evidence>
<comment type="catalytic activity">
    <reaction evidence="1">
        <text>ATP + protein L-histidine = ADP + protein N-phospho-L-histidine.</text>
        <dbReference type="EC" id="2.7.13.3"/>
    </reaction>
</comment>
<sequence>MAAPWTAKQDTPRDEAGPEGLRCLRRTLTDLGLLAVAGLDVVVNTAPSLDYTFLLPVVAVLALLFRREFPRSALLVTIPGLVVGYTVLAAMVALYTVARRRRTDWQTIAGAALVFGGCLTLGPMEVLPALPGLAVHEVLLRVLYAALLAGTPVTLGLLVRARCELTGRLTELAAGRERQQKLHDHAVRAEERTRLAREMHDVVSHQVTLIAIQAGALQVVAEDPDSREIAQTIRKLSNRTLEELRNLVGLLRSSQLDCEAAQPSLEEIPQLVTDCGLPATLTMGPMPGRVSTELGAAVYRTVQESLTNIGKHAPGAPVTVHLGVAGGSLHVEVRNACPRRSECFSPLPPGGHGLMGLRERAAMLGGSLSAAPTADGGYVVHGSFPLTPENTAAPAAAPAPAPTAPAPVPSAPAQGTPVPGAPAEPVVVAPAAPAQATGTRRTTHAPSAQHMAMLDHPRPREPNPAELHLSAQ</sequence>
<accession>A0ABS5ARH3</accession>
<keyword evidence="13" id="KW-1185">Reference proteome</keyword>
<organism evidence="12 13">
    <name type="scientific">Crossiella equi</name>
    <dbReference type="NCBI Taxonomy" id="130796"/>
    <lineage>
        <taxon>Bacteria</taxon>
        <taxon>Bacillati</taxon>
        <taxon>Actinomycetota</taxon>
        <taxon>Actinomycetes</taxon>
        <taxon>Pseudonocardiales</taxon>
        <taxon>Pseudonocardiaceae</taxon>
        <taxon>Crossiella</taxon>
    </lineage>
</organism>
<gene>
    <name evidence="12" type="ORF">JOF53_007172</name>
</gene>
<evidence type="ECO:0000313" key="13">
    <source>
        <dbReference type="Proteomes" id="UP001519363"/>
    </source>
</evidence>
<keyword evidence="3" id="KW-0597">Phosphoprotein</keyword>
<proteinExistence type="predicted"/>
<feature type="region of interest" description="Disordered" evidence="9">
    <location>
        <begin position="390"/>
        <end position="472"/>
    </location>
</feature>
<feature type="transmembrane region" description="Helical" evidence="10">
    <location>
        <begin position="107"/>
        <end position="126"/>
    </location>
</feature>
<feature type="compositionally biased region" description="Low complexity" evidence="9">
    <location>
        <begin position="411"/>
        <end position="434"/>
    </location>
</feature>
<evidence type="ECO:0000256" key="6">
    <source>
        <dbReference type="ARBA" id="ARBA00022777"/>
    </source>
</evidence>
<evidence type="ECO:0000259" key="11">
    <source>
        <dbReference type="Pfam" id="PF07730"/>
    </source>
</evidence>
<dbReference type="CDD" id="cd16917">
    <property type="entry name" value="HATPase_UhpB-NarQ-NarX-like"/>
    <property type="match status" value="1"/>
</dbReference>
<dbReference type="PANTHER" id="PTHR24421">
    <property type="entry name" value="NITRATE/NITRITE SENSOR PROTEIN NARX-RELATED"/>
    <property type="match status" value="1"/>
</dbReference>
<feature type="compositionally biased region" description="Pro residues" evidence="9">
    <location>
        <begin position="397"/>
        <end position="410"/>
    </location>
</feature>
<feature type="domain" description="Signal transduction histidine kinase subgroup 3 dimerisation and phosphoacceptor" evidence="11">
    <location>
        <begin position="191"/>
        <end position="256"/>
    </location>
</feature>
<evidence type="ECO:0000256" key="10">
    <source>
        <dbReference type="SAM" id="Phobius"/>
    </source>
</evidence>
<evidence type="ECO:0000256" key="8">
    <source>
        <dbReference type="ARBA" id="ARBA00023012"/>
    </source>
</evidence>
<dbReference type="Pfam" id="PF07730">
    <property type="entry name" value="HisKA_3"/>
    <property type="match status" value="1"/>
</dbReference>
<dbReference type="GO" id="GO:0016301">
    <property type="term" value="F:kinase activity"/>
    <property type="evidence" value="ECO:0007669"/>
    <property type="project" value="UniProtKB-KW"/>
</dbReference>
<dbReference type="SUPFAM" id="SSF55874">
    <property type="entry name" value="ATPase domain of HSP90 chaperone/DNA topoisomerase II/histidine kinase"/>
    <property type="match status" value="1"/>
</dbReference>
<dbReference type="Gene3D" id="1.20.5.1930">
    <property type="match status" value="1"/>
</dbReference>
<feature type="compositionally biased region" description="Basic and acidic residues" evidence="9">
    <location>
        <begin position="453"/>
        <end position="463"/>
    </location>
</feature>
<evidence type="ECO:0000256" key="4">
    <source>
        <dbReference type="ARBA" id="ARBA00022679"/>
    </source>
</evidence>
<dbReference type="InterPro" id="IPR011712">
    <property type="entry name" value="Sig_transdc_His_kin_sub3_dim/P"/>
</dbReference>
<dbReference type="InterPro" id="IPR036890">
    <property type="entry name" value="HATPase_C_sf"/>
</dbReference>
<keyword evidence="5" id="KW-0547">Nucleotide-binding</keyword>
<comment type="caution">
    <text evidence="12">The sequence shown here is derived from an EMBL/GenBank/DDBJ whole genome shotgun (WGS) entry which is preliminary data.</text>
</comment>
<protein>
    <recommendedName>
        <fullName evidence="2">histidine kinase</fullName>
        <ecNumber evidence="2">2.7.13.3</ecNumber>
    </recommendedName>
</protein>
<keyword evidence="8" id="KW-0902">Two-component regulatory system</keyword>
<reference evidence="12 13" key="1">
    <citation type="submission" date="2021-03" db="EMBL/GenBank/DDBJ databases">
        <title>Sequencing the genomes of 1000 actinobacteria strains.</title>
        <authorList>
            <person name="Klenk H.-P."/>
        </authorList>
    </citation>
    <scope>NUCLEOTIDE SEQUENCE [LARGE SCALE GENOMIC DNA]</scope>
    <source>
        <strain evidence="12 13">DSM 44580</strain>
    </source>
</reference>
<evidence type="ECO:0000256" key="2">
    <source>
        <dbReference type="ARBA" id="ARBA00012438"/>
    </source>
</evidence>
<evidence type="ECO:0000256" key="1">
    <source>
        <dbReference type="ARBA" id="ARBA00000085"/>
    </source>
</evidence>
<feature type="transmembrane region" description="Helical" evidence="10">
    <location>
        <begin position="138"/>
        <end position="159"/>
    </location>
</feature>
<keyword evidence="7" id="KW-0067">ATP-binding</keyword>
<feature type="compositionally biased region" description="Polar residues" evidence="9">
    <location>
        <begin position="436"/>
        <end position="446"/>
    </location>
</feature>
<dbReference type="RefSeq" id="WP_086787486.1">
    <property type="nucleotide sequence ID" value="NZ_JAGIOO010000001.1"/>
</dbReference>
<dbReference type="EMBL" id="JAGIOO010000001">
    <property type="protein sequence ID" value="MBP2478300.1"/>
    <property type="molecule type" value="Genomic_DNA"/>
</dbReference>
<dbReference type="PANTHER" id="PTHR24421:SF10">
    <property type="entry name" value="NITRATE_NITRITE SENSOR PROTEIN NARQ"/>
    <property type="match status" value="1"/>
</dbReference>
<evidence type="ECO:0000256" key="9">
    <source>
        <dbReference type="SAM" id="MobiDB-lite"/>
    </source>
</evidence>
<evidence type="ECO:0000256" key="5">
    <source>
        <dbReference type="ARBA" id="ARBA00022741"/>
    </source>
</evidence>
<dbReference type="Gene3D" id="3.30.565.10">
    <property type="entry name" value="Histidine kinase-like ATPase, C-terminal domain"/>
    <property type="match status" value="1"/>
</dbReference>
<keyword evidence="4" id="KW-0808">Transferase</keyword>
<dbReference type="InterPro" id="IPR050482">
    <property type="entry name" value="Sensor_HK_TwoCompSys"/>
</dbReference>
<name>A0ABS5ARH3_9PSEU</name>
<keyword evidence="10" id="KW-0472">Membrane</keyword>
<keyword evidence="10" id="KW-1133">Transmembrane helix</keyword>
<keyword evidence="6 12" id="KW-0418">Kinase</keyword>
<keyword evidence="10" id="KW-0812">Transmembrane</keyword>